<evidence type="ECO:0000313" key="2">
    <source>
        <dbReference type="Proteomes" id="UP000228987"/>
    </source>
</evidence>
<dbReference type="EMBL" id="NVWI01000011">
    <property type="protein sequence ID" value="PCJ39997.1"/>
    <property type="molecule type" value="Genomic_DNA"/>
</dbReference>
<name>A0A2A5C861_9GAMM</name>
<dbReference type="Proteomes" id="UP000228987">
    <property type="component" value="Unassembled WGS sequence"/>
</dbReference>
<dbReference type="InterPro" id="IPR010710">
    <property type="entry name" value="DUF1289"/>
</dbReference>
<gene>
    <name evidence="1" type="ORF">COA71_12560</name>
</gene>
<proteinExistence type="predicted"/>
<evidence type="ECO:0000313" key="1">
    <source>
        <dbReference type="EMBL" id="PCJ39997.1"/>
    </source>
</evidence>
<sequence>MFNILPSLLQFICHKALQFVYMNQIKTPCIGICSTTSFGDKICRGCKRFNFEVINWNSYSEQEKLAVFSRIDLLTEQILRNKFRIVSVSKLQEVMHDFRFFYHPDLSSYCWLHGFLQKKAYKIKTLNEIGVELMPEFSNSSVDEVMQRINDELQLLSEAHFQRYFQR</sequence>
<comment type="caution">
    <text evidence="1">The sequence shown here is derived from an EMBL/GenBank/DDBJ whole genome shotgun (WGS) entry which is preliminary data.</text>
</comment>
<reference evidence="2" key="1">
    <citation type="submission" date="2017-08" db="EMBL/GenBank/DDBJ databases">
        <title>A dynamic microbial community with high functional redundancy inhabits the cold, oxic subseafloor aquifer.</title>
        <authorList>
            <person name="Tully B.J."/>
            <person name="Wheat C.G."/>
            <person name="Glazer B.T."/>
            <person name="Huber J.A."/>
        </authorList>
    </citation>
    <scope>NUCLEOTIDE SEQUENCE [LARGE SCALE GENOMIC DNA]</scope>
</reference>
<organism evidence="1 2">
    <name type="scientific">SAR86 cluster bacterium</name>
    <dbReference type="NCBI Taxonomy" id="2030880"/>
    <lineage>
        <taxon>Bacteria</taxon>
        <taxon>Pseudomonadati</taxon>
        <taxon>Pseudomonadota</taxon>
        <taxon>Gammaproteobacteria</taxon>
        <taxon>SAR86 cluster</taxon>
    </lineage>
</organism>
<dbReference type="PANTHER" id="PTHR35175">
    <property type="entry name" value="DUF1289 DOMAIN-CONTAINING PROTEIN"/>
    <property type="match status" value="1"/>
</dbReference>
<dbReference type="Pfam" id="PF06945">
    <property type="entry name" value="DUF1289"/>
    <property type="match status" value="1"/>
</dbReference>
<accession>A0A2A5C861</accession>
<dbReference type="AlphaFoldDB" id="A0A2A5C861"/>
<protein>
    <submittedName>
        <fullName evidence="1">DUF1289 domain-containing protein</fullName>
    </submittedName>
</protein>
<dbReference type="PANTHER" id="PTHR35175:SF1">
    <property type="entry name" value="OXIDOREDUCTASE"/>
    <property type="match status" value="1"/>
</dbReference>